<dbReference type="SUPFAM" id="SSF143081">
    <property type="entry name" value="BB1717-like"/>
    <property type="match status" value="1"/>
</dbReference>
<proteinExistence type="predicted"/>
<dbReference type="Gene3D" id="3.90.1680.10">
    <property type="entry name" value="SOS response associated peptidase-like"/>
    <property type="match status" value="1"/>
</dbReference>
<dbReference type="Proteomes" id="UP000028135">
    <property type="component" value="Unassembled WGS sequence"/>
</dbReference>
<dbReference type="RefSeq" id="WP_020820418.1">
    <property type="nucleotide sequence ID" value="NZ_JANF02000004.1"/>
</dbReference>
<evidence type="ECO:0000313" key="1">
    <source>
        <dbReference type="EMBL" id="KER38174.1"/>
    </source>
</evidence>
<protein>
    <submittedName>
        <fullName evidence="1">Uncharacterized protein</fullName>
    </submittedName>
</protein>
<dbReference type="EMBL" id="JANF02000004">
    <property type="protein sequence ID" value="KER38174.1"/>
    <property type="molecule type" value="Genomic_DNA"/>
</dbReference>
<accession>A0A8E0WVL0</accession>
<evidence type="ECO:0000313" key="2">
    <source>
        <dbReference type="Proteomes" id="UP000028135"/>
    </source>
</evidence>
<comment type="caution">
    <text evidence="1">The sequence shown here is derived from an EMBL/GenBank/DDBJ whole genome shotgun (WGS) entry which is preliminary data.</text>
</comment>
<name>A0A8E0WVL0_9SPHN</name>
<gene>
    <name evidence="1" type="ORF">AL00_02265</name>
</gene>
<organism evidence="1 2">
    <name type="scientific">Sphingobium indicum F2</name>
    <dbReference type="NCBI Taxonomy" id="1450518"/>
    <lineage>
        <taxon>Bacteria</taxon>
        <taxon>Pseudomonadati</taxon>
        <taxon>Pseudomonadota</taxon>
        <taxon>Alphaproteobacteria</taxon>
        <taxon>Sphingomonadales</taxon>
        <taxon>Sphingomonadaceae</taxon>
        <taxon>Sphingobium</taxon>
    </lineage>
</organism>
<sequence>MTSQLSLFDAKDYDFLAPIEETLPKQCAAAQGLIGFEQNSMRAVLPRRYLHGLDLAPRAVRPFGRALVLYGTGEDFVCVEMSWGLPGEGVPPLLARGGLWPAFGHGVHEQRCVVVADSILLAPGVDAVSLRARVQAADDEPLYLGGLCRMTADGAAFSLIERPTTRSLRQAGSTAPMLIEEQHVWSWLNSRLAALRPDLRAMHRRCSISLMPESMS</sequence>
<dbReference type="AlphaFoldDB" id="A0A8E0WVL0"/>
<dbReference type="InterPro" id="IPR036590">
    <property type="entry name" value="SRAP-like"/>
</dbReference>
<reference evidence="1 2" key="1">
    <citation type="submission" date="2014-05" db="EMBL/GenBank/DDBJ databases">
        <title>Genome Announcement of Sphingobium lucknowense F2.</title>
        <authorList>
            <person name="Lal R."/>
            <person name="Negi V."/>
            <person name="Lata P."/>
            <person name="Sangwan N."/>
            <person name="Gupta S.K."/>
            <person name="Rao D.L.N."/>
            <person name="Das S."/>
        </authorList>
    </citation>
    <scope>NUCLEOTIDE SEQUENCE [LARGE SCALE GENOMIC DNA]</scope>
    <source>
        <strain evidence="1 2">F2</strain>
    </source>
</reference>